<dbReference type="InterPro" id="IPR012337">
    <property type="entry name" value="RNaseH-like_sf"/>
</dbReference>
<evidence type="ECO:0000313" key="2">
    <source>
        <dbReference type="Proteomes" id="UP001054821"/>
    </source>
</evidence>
<protein>
    <recommendedName>
        <fullName evidence="3">RNase H type-1 domain-containing protein</fullName>
    </recommendedName>
</protein>
<dbReference type="GO" id="GO:0003676">
    <property type="term" value="F:nucleic acid binding"/>
    <property type="evidence" value="ECO:0007669"/>
    <property type="project" value="InterPro"/>
</dbReference>
<proteinExistence type="predicted"/>
<gene>
    <name evidence="1" type="ORF">L3X38_024772</name>
</gene>
<dbReference type="InterPro" id="IPR036397">
    <property type="entry name" value="RNaseH_sf"/>
</dbReference>
<comment type="caution">
    <text evidence="1">The sequence shown here is derived from an EMBL/GenBank/DDBJ whole genome shotgun (WGS) entry which is preliminary data.</text>
</comment>
<organism evidence="1 2">
    <name type="scientific">Prunus dulcis</name>
    <name type="common">Almond</name>
    <name type="synonym">Amygdalus dulcis</name>
    <dbReference type="NCBI Taxonomy" id="3755"/>
    <lineage>
        <taxon>Eukaryota</taxon>
        <taxon>Viridiplantae</taxon>
        <taxon>Streptophyta</taxon>
        <taxon>Embryophyta</taxon>
        <taxon>Tracheophyta</taxon>
        <taxon>Spermatophyta</taxon>
        <taxon>Magnoliopsida</taxon>
        <taxon>eudicotyledons</taxon>
        <taxon>Gunneridae</taxon>
        <taxon>Pentapetalae</taxon>
        <taxon>rosids</taxon>
        <taxon>fabids</taxon>
        <taxon>Rosales</taxon>
        <taxon>Rosaceae</taxon>
        <taxon>Amygdaloideae</taxon>
        <taxon>Amygdaleae</taxon>
        <taxon>Prunus</taxon>
    </lineage>
</organism>
<dbReference type="Proteomes" id="UP001054821">
    <property type="component" value="Chromosome 4"/>
</dbReference>
<reference evidence="1 2" key="1">
    <citation type="journal article" date="2022" name="G3 (Bethesda)">
        <title>Whole-genome sequence and methylome profiling of the almond [Prunus dulcis (Mill.) D.A. Webb] cultivar 'Nonpareil'.</title>
        <authorList>
            <person name="D'Amico-Willman K.M."/>
            <person name="Ouma W.Z."/>
            <person name="Meulia T."/>
            <person name="Sideli G.M."/>
            <person name="Gradziel T.M."/>
            <person name="Fresnedo-Ramirez J."/>
        </authorList>
    </citation>
    <scope>NUCLEOTIDE SEQUENCE [LARGE SCALE GENOMIC DNA]</scope>
    <source>
        <strain evidence="1">Clone GOH B32 T37-40</strain>
    </source>
</reference>
<dbReference type="PANTHER" id="PTHR48475">
    <property type="entry name" value="RIBONUCLEASE H"/>
    <property type="match status" value="1"/>
</dbReference>
<dbReference type="EMBL" id="JAJFAZ020000004">
    <property type="protein sequence ID" value="KAI5334639.1"/>
    <property type="molecule type" value="Genomic_DNA"/>
</dbReference>
<name>A0AAD4W211_PRUDU</name>
<evidence type="ECO:0008006" key="3">
    <source>
        <dbReference type="Google" id="ProtNLM"/>
    </source>
</evidence>
<dbReference type="PANTHER" id="PTHR48475:SF2">
    <property type="entry name" value="RIBONUCLEASE H"/>
    <property type="match status" value="1"/>
</dbReference>
<accession>A0AAD4W211</accession>
<keyword evidence="2" id="KW-1185">Reference proteome</keyword>
<sequence>MERLILALLVSARKLRPYYQVHLIIVMIKFLLRWILHSPDASQQLMKWAINLSQYDLLYRPKTTIKAQDLAHFVSEFTSSLAEEERLVNRNKESSRAKKKSSAEHDQLKDMWQLSIDKASNHKGVGACIVITTLGKTMLEQAITLGFLASNNEAEYEALVTGLRFKRLAIYSDSQLLSIREVHDKTPKNDPIPRQSSSTF</sequence>
<dbReference type="SUPFAM" id="SSF53098">
    <property type="entry name" value="Ribonuclease H-like"/>
    <property type="match status" value="1"/>
</dbReference>
<evidence type="ECO:0000313" key="1">
    <source>
        <dbReference type="EMBL" id="KAI5334639.1"/>
    </source>
</evidence>
<dbReference type="Gene3D" id="3.30.420.10">
    <property type="entry name" value="Ribonuclease H-like superfamily/Ribonuclease H"/>
    <property type="match status" value="1"/>
</dbReference>
<dbReference type="AlphaFoldDB" id="A0AAD4W211"/>